<dbReference type="PANTHER" id="PTHR17605:SF0">
    <property type="entry name" value="RIBOSOME BIOGENESIS PROTEIN BOP1"/>
    <property type="match status" value="1"/>
</dbReference>
<evidence type="ECO:0000256" key="7">
    <source>
        <dbReference type="SAM" id="MobiDB-lite"/>
    </source>
</evidence>
<accession>A0A8J6BBY9</accession>
<evidence type="ECO:0000256" key="2">
    <source>
        <dbReference type="ARBA" id="ARBA00022517"/>
    </source>
</evidence>
<dbReference type="InterPro" id="IPR036322">
    <property type="entry name" value="WD40_repeat_dom_sf"/>
</dbReference>
<dbReference type="GO" id="GO:0070545">
    <property type="term" value="C:PeBoW complex"/>
    <property type="evidence" value="ECO:0007669"/>
    <property type="project" value="TreeGrafter"/>
</dbReference>
<feature type="domain" description="BOP1 N-terminal" evidence="8">
    <location>
        <begin position="32"/>
        <end position="294"/>
    </location>
</feature>
<dbReference type="PANTHER" id="PTHR17605">
    <property type="entry name" value="RIBOSOME BIOGENESIS PROTEIN BOP1 BLOCK OF PROLIFERATION 1 PROTEIN"/>
    <property type="match status" value="1"/>
</dbReference>
<dbReference type="EMBL" id="JAHDYR010000004">
    <property type="protein sequence ID" value="KAG9397067.1"/>
    <property type="molecule type" value="Genomic_DNA"/>
</dbReference>
<dbReference type="GO" id="GO:0043021">
    <property type="term" value="F:ribonucleoprotein complex binding"/>
    <property type="evidence" value="ECO:0007669"/>
    <property type="project" value="TreeGrafter"/>
</dbReference>
<evidence type="ECO:0000256" key="4">
    <source>
        <dbReference type="ARBA" id="ARBA00022574"/>
    </source>
</evidence>
<evidence type="ECO:0000256" key="3">
    <source>
        <dbReference type="ARBA" id="ARBA00022552"/>
    </source>
</evidence>
<evidence type="ECO:0000313" key="9">
    <source>
        <dbReference type="EMBL" id="KAG9397067.1"/>
    </source>
</evidence>
<evidence type="ECO:0000313" key="10">
    <source>
        <dbReference type="Proteomes" id="UP000717585"/>
    </source>
</evidence>
<dbReference type="GO" id="GO:0000463">
    <property type="term" value="P:maturation of LSU-rRNA from tricistronic rRNA transcript (SSU-rRNA, 5.8S rRNA, LSU-rRNA)"/>
    <property type="evidence" value="ECO:0007669"/>
    <property type="project" value="TreeGrafter"/>
</dbReference>
<evidence type="ECO:0000256" key="1">
    <source>
        <dbReference type="ARBA" id="ARBA00004604"/>
    </source>
</evidence>
<proteinExistence type="predicted"/>
<dbReference type="Gene3D" id="2.130.10.10">
    <property type="entry name" value="YVTN repeat-like/Quinoprotein amine dehydrogenase"/>
    <property type="match status" value="1"/>
</dbReference>
<organism evidence="9 10">
    <name type="scientific">Carpediemonas membranifera</name>
    <dbReference type="NCBI Taxonomy" id="201153"/>
    <lineage>
        <taxon>Eukaryota</taxon>
        <taxon>Metamonada</taxon>
        <taxon>Carpediemonas-like organisms</taxon>
        <taxon>Carpediemonas</taxon>
    </lineage>
</organism>
<dbReference type="OrthoDB" id="5571054at2759"/>
<dbReference type="InterPro" id="IPR012953">
    <property type="entry name" value="BOP1_N_dom"/>
</dbReference>
<dbReference type="Pfam" id="PF08145">
    <property type="entry name" value="BOP1NT"/>
    <property type="match status" value="1"/>
</dbReference>
<protein>
    <submittedName>
        <fullName evidence="9">BOP1NT (NUC169) domain</fullName>
    </submittedName>
</protein>
<keyword evidence="6" id="KW-0539">Nucleus</keyword>
<keyword evidence="10" id="KW-1185">Reference proteome</keyword>
<dbReference type="AlphaFoldDB" id="A0A8J6BBY9"/>
<evidence type="ECO:0000259" key="8">
    <source>
        <dbReference type="SMART" id="SM01035"/>
    </source>
</evidence>
<dbReference type="GO" id="GO:0030687">
    <property type="term" value="C:preribosome, large subunit precursor"/>
    <property type="evidence" value="ECO:0007669"/>
    <property type="project" value="TreeGrafter"/>
</dbReference>
<sequence length="608" mass="67680">MSEKASKDLYESDSDFDPNEINTIGNIPIEWYEQAEFDHIGYDLTGKKIIRKHSTALEDFLKREDPNYNKMVYDPYNDRTHVLTKEERTKINRMLKGKYLSSTATDEFPSSIDMGDPRDVLQRQMPLVGAPLRKAQFTPSKNQAKQVMKLVRALRKGYLLPMAERKRQAEEDPLMARYDVWDADMGEGHGRTIPPPPQDLPRSDESFNPPEEYLPTAEERAEWEEEDPSTRGVLPQRFGLMRAIPAYLRATQEQFQRCKDLYLATRVTRQRTVTNDPTSILPALPSTADLRPFPSKLVATFDVPVTKFADLQVSRCGRYVACCGGHAVAVVDSEFGFPVALTLPELEHRARSVAWMGRRSVLAVASGSDVLFAQPSFGDETLPEAKTHVTGAASETAISHVSFSRTGQYMATTLPITASSGARFHHMVSGGNLTLRVRKSGKLVASFFHPRRPGVIIVNEHSIDIKPISQGEGVKPGQTLEVGGAQLTCAAVHPSGLHIVAGTASGSVLWFDTELDVKAVHTLKLGKRDKDAVYTITSIAVHPRLPLFAVTGDNIGCRIFHARVDPIEKVRIVPVARLKLGEQPQRVAWHPRQPWAYVSTAKGVHLFM</sequence>
<dbReference type="SMART" id="SM01035">
    <property type="entry name" value="BOP1NT"/>
    <property type="match status" value="1"/>
</dbReference>
<dbReference type="InterPro" id="IPR001680">
    <property type="entry name" value="WD40_rpt"/>
</dbReference>
<dbReference type="InterPro" id="IPR028598">
    <property type="entry name" value="BOP1/Erb1"/>
</dbReference>
<dbReference type="InterPro" id="IPR015943">
    <property type="entry name" value="WD40/YVTN_repeat-like_dom_sf"/>
</dbReference>
<evidence type="ECO:0000256" key="6">
    <source>
        <dbReference type="ARBA" id="ARBA00023242"/>
    </source>
</evidence>
<dbReference type="SMART" id="SM00320">
    <property type="entry name" value="WD40"/>
    <property type="match status" value="3"/>
</dbReference>
<evidence type="ECO:0000256" key="5">
    <source>
        <dbReference type="ARBA" id="ARBA00022737"/>
    </source>
</evidence>
<reference evidence="9" key="1">
    <citation type="submission" date="2021-05" db="EMBL/GenBank/DDBJ databases">
        <title>A free-living protist that lacks canonical eukaryotic 1 DNA replication and segregation systems.</title>
        <authorList>
            <person name="Salas-Leiva D.E."/>
            <person name="Tromer E.C."/>
            <person name="Curtis B.A."/>
            <person name="Jerlstrom-Hultqvist J."/>
            <person name="Kolisko M."/>
            <person name="Yi Z."/>
            <person name="Salas-Leiva J.S."/>
            <person name="Gallot-Lavallee L."/>
            <person name="Kops G.J.P.L."/>
            <person name="Archibald J.M."/>
            <person name="Simpson A.G.B."/>
            <person name="Roger A.J."/>
        </authorList>
    </citation>
    <scope>NUCLEOTIDE SEQUENCE</scope>
    <source>
        <strain evidence="9">BICM</strain>
    </source>
</reference>
<dbReference type="Proteomes" id="UP000717585">
    <property type="component" value="Unassembled WGS sequence"/>
</dbReference>
<keyword evidence="5" id="KW-0677">Repeat</keyword>
<keyword evidence="4" id="KW-0853">WD repeat</keyword>
<feature type="region of interest" description="Disordered" evidence="7">
    <location>
        <begin position="186"/>
        <end position="230"/>
    </location>
</feature>
<comment type="caution">
    <text evidence="9">The sequence shown here is derived from an EMBL/GenBank/DDBJ whole genome shotgun (WGS) entry which is preliminary data.</text>
</comment>
<keyword evidence="3" id="KW-0698">rRNA processing</keyword>
<keyword evidence="2" id="KW-0690">Ribosome biogenesis</keyword>
<gene>
    <name evidence="9" type="ORF">J8273_1424</name>
</gene>
<dbReference type="SUPFAM" id="SSF50978">
    <property type="entry name" value="WD40 repeat-like"/>
    <property type="match status" value="1"/>
</dbReference>
<name>A0A8J6BBY9_9EUKA</name>
<comment type="subcellular location">
    <subcellularLocation>
        <location evidence="1">Nucleus</location>
        <location evidence="1">Nucleolus</location>
    </subcellularLocation>
</comment>